<feature type="non-terminal residue" evidence="2">
    <location>
        <position position="1"/>
    </location>
</feature>
<feature type="region of interest" description="Disordered" evidence="1">
    <location>
        <begin position="1"/>
        <end position="50"/>
    </location>
</feature>
<gene>
    <name evidence="2" type="ORF">G3I39_39220</name>
</gene>
<organism evidence="2 3">
    <name type="scientific">Streptomyces microflavus</name>
    <name type="common">Streptomyces lipmanii</name>
    <dbReference type="NCBI Taxonomy" id="1919"/>
    <lineage>
        <taxon>Bacteria</taxon>
        <taxon>Bacillati</taxon>
        <taxon>Actinomycetota</taxon>
        <taxon>Actinomycetes</taxon>
        <taxon>Kitasatosporales</taxon>
        <taxon>Streptomycetaceae</taxon>
        <taxon>Streptomyces</taxon>
    </lineage>
</organism>
<feature type="compositionally biased region" description="Basic and acidic residues" evidence="1">
    <location>
        <begin position="40"/>
        <end position="50"/>
    </location>
</feature>
<sequence length="50" mass="5393">PAAAPLRVAAAGHRRPAVHQRVAEVPRQTRGQGWGPGPGDEPHVERRIAR</sequence>
<feature type="compositionally biased region" description="Low complexity" evidence="1">
    <location>
        <begin position="1"/>
        <end position="11"/>
    </location>
</feature>
<dbReference type="Proteomes" id="UP000471648">
    <property type="component" value="Unassembled WGS sequence"/>
</dbReference>
<evidence type="ECO:0000256" key="1">
    <source>
        <dbReference type="SAM" id="MobiDB-lite"/>
    </source>
</evidence>
<protein>
    <submittedName>
        <fullName evidence="2">Uncharacterized protein</fullName>
    </submittedName>
</protein>
<accession>A0A6N9VNP9</accession>
<evidence type="ECO:0000313" key="3">
    <source>
        <dbReference type="Proteomes" id="UP000471648"/>
    </source>
</evidence>
<dbReference type="EMBL" id="JAAGME010001645">
    <property type="protein sequence ID" value="NEB73062.1"/>
    <property type="molecule type" value="Genomic_DNA"/>
</dbReference>
<proteinExistence type="predicted"/>
<comment type="caution">
    <text evidence="2">The sequence shown here is derived from an EMBL/GenBank/DDBJ whole genome shotgun (WGS) entry which is preliminary data.</text>
</comment>
<name>A0A6N9VNP9_STRMI</name>
<dbReference type="AlphaFoldDB" id="A0A6N9VNP9"/>
<reference evidence="2 3" key="1">
    <citation type="submission" date="2020-01" db="EMBL/GenBank/DDBJ databases">
        <title>Insect and environment-associated Actinomycetes.</title>
        <authorList>
            <person name="Currrie C."/>
            <person name="Chevrette M."/>
            <person name="Carlson C."/>
            <person name="Stubbendieck R."/>
            <person name="Wendt-Pienkowski E."/>
        </authorList>
    </citation>
    <scope>NUCLEOTIDE SEQUENCE [LARGE SCALE GENOMIC DNA]</scope>
    <source>
        <strain evidence="2 3">SID14438</strain>
    </source>
</reference>
<evidence type="ECO:0000313" key="2">
    <source>
        <dbReference type="EMBL" id="NEB73062.1"/>
    </source>
</evidence>